<dbReference type="AlphaFoldDB" id="A0A1I7VFI7"/>
<reference evidence="3" key="2">
    <citation type="submission" date="2016-11" db="UniProtKB">
        <authorList>
            <consortium name="WormBaseParasite"/>
        </authorList>
    </citation>
    <scope>IDENTIFICATION</scope>
</reference>
<evidence type="ECO:0000313" key="3">
    <source>
        <dbReference type="WBParaSite" id="EN70_1957"/>
    </source>
</evidence>
<feature type="compositionally biased region" description="Basic and acidic residues" evidence="1">
    <location>
        <begin position="9"/>
        <end position="22"/>
    </location>
</feature>
<organism evidence="2 3">
    <name type="scientific">Loa loa</name>
    <name type="common">Eye worm</name>
    <name type="synonym">Filaria loa</name>
    <dbReference type="NCBI Taxonomy" id="7209"/>
    <lineage>
        <taxon>Eukaryota</taxon>
        <taxon>Metazoa</taxon>
        <taxon>Ecdysozoa</taxon>
        <taxon>Nematoda</taxon>
        <taxon>Chromadorea</taxon>
        <taxon>Rhabditida</taxon>
        <taxon>Spirurina</taxon>
        <taxon>Spiruromorpha</taxon>
        <taxon>Filarioidea</taxon>
        <taxon>Onchocercidae</taxon>
        <taxon>Loa</taxon>
    </lineage>
</organism>
<sequence>MANWPPASAKEEPQIGDTRRLETISQPPILVGGRTINRLLSVDRSDIESGRMETCHNGKYGDTS</sequence>
<name>A0A1I7VFI7_LOALO</name>
<proteinExistence type="predicted"/>
<dbReference type="WBParaSite" id="EN70_1957">
    <property type="protein sequence ID" value="EN70_1957"/>
    <property type="gene ID" value="EN70_1957"/>
</dbReference>
<evidence type="ECO:0000313" key="2">
    <source>
        <dbReference type="Proteomes" id="UP000095285"/>
    </source>
</evidence>
<feature type="region of interest" description="Disordered" evidence="1">
    <location>
        <begin position="1"/>
        <end position="24"/>
    </location>
</feature>
<protein>
    <submittedName>
        <fullName evidence="3">Uncharacterized protein</fullName>
    </submittedName>
</protein>
<evidence type="ECO:0000256" key="1">
    <source>
        <dbReference type="SAM" id="MobiDB-lite"/>
    </source>
</evidence>
<accession>A0A1I7VFI7</accession>
<reference evidence="2" key="1">
    <citation type="submission" date="2012-04" db="EMBL/GenBank/DDBJ databases">
        <title>The Genome Sequence of Loa loa.</title>
        <authorList>
            <consortium name="The Broad Institute Genome Sequencing Platform"/>
            <consortium name="Broad Institute Genome Sequencing Center for Infectious Disease"/>
            <person name="Nutman T.B."/>
            <person name="Fink D.L."/>
            <person name="Russ C."/>
            <person name="Young S."/>
            <person name="Zeng Q."/>
            <person name="Gargeya S."/>
            <person name="Alvarado L."/>
            <person name="Berlin A."/>
            <person name="Chapman S.B."/>
            <person name="Chen Z."/>
            <person name="Freedman E."/>
            <person name="Gellesch M."/>
            <person name="Goldberg J."/>
            <person name="Griggs A."/>
            <person name="Gujja S."/>
            <person name="Heilman E.R."/>
            <person name="Heiman D."/>
            <person name="Howarth C."/>
            <person name="Mehta T."/>
            <person name="Neiman D."/>
            <person name="Pearson M."/>
            <person name="Roberts A."/>
            <person name="Saif S."/>
            <person name="Shea T."/>
            <person name="Shenoy N."/>
            <person name="Sisk P."/>
            <person name="Stolte C."/>
            <person name="Sykes S."/>
            <person name="White J."/>
            <person name="Yandava C."/>
            <person name="Haas B."/>
            <person name="Henn M.R."/>
            <person name="Nusbaum C."/>
            <person name="Birren B."/>
        </authorList>
    </citation>
    <scope>NUCLEOTIDE SEQUENCE [LARGE SCALE GENOMIC DNA]</scope>
</reference>
<dbReference type="Proteomes" id="UP000095285">
    <property type="component" value="Unassembled WGS sequence"/>
</dbReference>
<keyword evidence="2" id="KW-1185">Reference proteome</keyword>